<proteinExistence type="predicted"/>
<dbReference type="Gene3D" id="3.40.50.720">
    <property type="entry name" value="NAD(P)-binding Rossmann-like Domain"/>
    <property type="match status" value="1"/>
</dbReference>
<gene>
    <name evidence="2" type="ordered locus">Varpa_3171</name>
</gene>
<evidence type="ECO:0000313" key="2">
    <source>
        <dbReference type="EMBL" id="ADU37357.1"/>
    </source>
</evidence>
<dbReference type="eggNOG" id="COG0702">
    <property type="taxonomic scope" value="Bacteria"/>
</dbReference>
<dbReference type="EMBL" id="CP002417">
    <property type="protein sequence ID" value="ADU37357.1"/>
    <property type="molecule type" value="Genomic_DNA"/>
</dbReference>
<feature type="domain" description="NAD(P)-binding" evidence="1">
    <location>
        <begin position="18"/>
        <end position="176"/>
    </location>
</feature>
<dbReference type="InterPro" id="IPR036291">
    <property type="entry name" value="NAD(P)-bd_dom_sf"/>
</dbReference>
<protein>
    <submittedName>
        <fullName evidence="2">dTDP-4-dehydrorhamnose reductase</fullName>
    </submittedName>
</protein>
<name>E6V934_VARPE</name>
<evidence type="ECO:0000259" key="1">
    <source>
        <dbReference type="Pfam" id="PF13460"/>
    </source>
</evidence>
<dbReference type="AlphaFoldDB" id="E6V934"/>
<dbReference type="PANTHER" id="PTHR43162:SF1">
    <property type="entry name" value="PRESTALK A DIFFERENTIATION PROTEIN A"/>
    <property type="match status" value="1"/>
</dbReference>
<dbReference type="Gene3D" id="3.90.25.10">
    <property type="entry name" value="UDP-galactose 4-epimerase, domain 1"/>
    <property type="match status" value="1"/>
</dbReference>
<dbReference type="STRING" id="595537.Varpa_3171"/>
<reference evidence="2 3" key="2">
    <citation type="journal article" date="2013" name="Genome Announc.">
        <title>Genome of the Root-Associated Plant Growth-Promoting Bacterium Variovorax paradoxus Strain EPS.</title>
        <authorList>
            <person name="Han J.I."/>
            <person name="Spain J.C."/>
            <person name="Leadbetter J.R."/>
            <person name="Ovchinnikova G."/>
            <person name="Goodwin L.A."/>
            <person name="Han C.S."/>
            <person name="Woyke T."/>
            <person name="Davenport K.W."/>
            <person name="Orwin P.M."/>
        </authorList>
    </citation>
    <scope>NUCLEOTIDE SEQUENCE [LARGE SCALE GENOMIC DNA]</scope>
    <source>
        <strain evidence="2 3">EPS</strain>
    </source>
</reference>
<dbReference type="Proteomes" id="UP000008917">
    <property type="component" value="Chromosome"/>
</dbReference>
<dbReference type="InterPro" id="IPR016040">
    <property type="entry name" value="NAD(P)-bd_dom"/>
</dbReference>
<dbReference type="KEGG" id="vpe:Varpa_3171"/>
<dbReference type="SUPFAM" id="SSF51735">
    <property type="entry name" value="NAD(P)-binding Rossmann-fold domains"/>
    <property type="match status" value="1"/>
</dbReference>
<accession>E6V934</accession>
<dbReference type="PANTHER" id="PTHR43162">
    <property type="match status" value="1"/>
</dbReference>
<dbReference type="InterPro" id="IPR051604">
    <property type="entry name" value="Ergot_Alk_Oxidoreductase"/>
</dbReference>
<organism evidence="2 3">
    <name type="scientific">Variovorax paradoxus (strain EPS)</name>
    <dbReference type="NCBI Taxonomy" id="595537"/>
    <lineage>
        <taxon>Bacteria</taxon>
        <taxon>Pseudomonadati</taxon>
        <taxon>Pseudomonadota</taxon>
        <taxon>Betaproteobacteria</taxon>
        <taxon>Burkholderiales</taxon>
        <taxon>Comamonadaceae</taxon>
        <taxon>Variovorax</taxon>
    </lineage>
</organism>
<sequence>MAISSSPRDDAHPILVLGANGKTGGRVLDRLRAAGHAVRVGSRSAQPRFDWEDRTTWTAALDGVRAVYVAYQPDLCVPGAVETVTAFYDAAAEAGVERVVLLSGRGEPEAQDAEKALQATTLDWTIVRASWFFQNFSENYFLDEIVAGAITLPQGLAPEPFIDADDIADIAAEALVDTRHSRKLYELTGSQAFTFAEAIAQISAATNRQIDCNIISMDDYAKLLAEAGLPPDLSWLVIYLFTTVLDGRNTPIAHGVEQALGRPPRTFADYVARTAPTGVWGAK</sequence>
<evidence type="ECO:0000313" key="3">
    <source>
        <dbReference type="Proteomes" id="UP000008917"/>
    </source>
</evidence>
<dbReference type="HOGENOM" id="CLU_007383_10_6_4"/>
<dbReference type="OrthoDB" id="9798669at2"/>
<dbReference type="RefSeq" id="WP_013541585.1">
    <property type="nucleotide sequence ID" value="NC_014931.1"/>
</dbReference>
<dbReference type="Pfam" id="PF13460">
    <property type="entry name" value="NAD_binding_10"/>
    <property type="match status" value="1"/>
</dbReference>
<reference evidence="3" key="1">
    <citation type="submission" date="2010-12" db="EMBL/GenBank/DDBJ databases">
        <title>Complete sequence of Variovorax paradoxus EPS.</title>
        <authorList>
            <consortium name="US DOE Joint Genome Institute"/>
            <person name="Lucas S."/>
            <person name="Copeland A."/>
            <person name="Lapidus A."/>
            <person name="Cheng J.-F."/>
            <person name="Goodwin L."/>
            <person name="Pitluck S."/>
            <person name="Teshima H."/>
            <person name="Detter J.C."/>
            <person name="Han C."/>
            <person name="Tapia R."/>
            <person name="Land M."/>
            <person name="Hauser L."/>
            <person name="Kyrpides N."/>
            <person name="Ivanova N."/>
            <person name="Ovchinnikova G."/>
            <person name="Orwin P."/>
            <person name="Han J.-I.G."/>
            <person name="Woyke T."/>
        </authorList>
    </citation>
    <scope>NUCLEOTIDE SEQUENCE [LARGE SCALE GENOMIC DNA]</scope>
    <source>
        <strain evidence="3">EPS</strain>
    </source>
</reference>